<evidence type="ECO:0000256" key="3">
    <source>
        <dbReference type="ARBA" id="ARBA00023125"/>
    </source>
</evidence>
<feature type="domain" description="HTH lysR-type" evidence="5">
    <location>
        <begin position="1"/>
        <end position="53"/>
    </location>
</feature>
<dbReference type="SUPFAM" id="SSF46785">
    <property type="entry name" value="Winged helix' DNA-binding domain"/>
    <property type="match status" value="1"/>
</dbReference>
<gene>
    <name evidence="6" type="ORF">A4W93_12300</name>
</gene>
<accession>A0A1W6L8E0</accession>
<dbReference type="CDD" id="cd08422">
    <property type="entry name" value="PBP2_CrgA_like"/>
    <property type="match status" value="1"/>
</dbReference>
<evidence type="ECO:0000313" key="7">
    <source>
        <dbReference type="Proteomes" id="UP000193427"/>
    </source>
</evidence>
<dbReference type="Gene3D" id="3.40.190.290">
    <property type="match status" value="1"/>
</dbReference>
<sequence>MRIFVRVIDEGSFSGAARELDMAPPAVTRAIAELETHLGCRLIHRTTRRLTLTDIGAEYLERVRPLLVDLDDADALATAATGQVQGRLRLTGPASFLGDSLLAGIAEFQRLHPRLTVQLNASPPLEEPDEKADITFLVHGPEPLDGDFVARPLARTEVLLCAAPAYLDAHGRPRTPEDLMKHQLLAPDVALVRRQWEFERRADGDRRTVPFGTTPVRITSASPELVIGAVRHGLGITGALSLAVAEDLRTGQLEHVLPEWRAATYRLYAAMPTGRHLPLRVRAFVDFLAQRYGGDESDPWLPAIAPA</sequence>
<keyword evidence="4" id="KW-0804">Transcription</keyword>
<keyword evidence="3" id="KW-0238">DNA-binding</keyword>
<dbReference type="AlphaFoldDB" id="A0A1W6L8E0"/>
<proteinExistence type="inferred from homology"/>
<dbReference type="InterPro" id="IPR000847">
    <property type="entry name" value="LysR_HTH_N"/>
</dbReference>
<protein>
    <recommendedName>
        <fullName evidence="5">HTH lysR-type domain-containing protein</fullName>
    </recommendedName>
</protein>
<dbReference type="GO" id="GO:0003700">
    <property type="term" value="F:DNA-binding transcription factor activity"/>
    <property type="evidence" value="ECO:0007669"/>
    <property type="project" value="InterPro"/>
</dbReference>
<dbReference type="InterPro" id="IPR036390">
    <property type="entry name" value="WH_DNA-bd_sf"/>
</dbReference>
<keyword evidence="7" id="KW-1185">Reference proteome</keyword>
<dbReference type="GO" id="GO:0006351">
    <property type="term" value="P:DNA-templated transcription"/>
    <property type="evidence" value="ECO:0007669"/>
    <property type="project" value="TreeGrafter"/>
</dbReference>
<dbReference type="Proteomes" id="UP000193427">
    <property type="component" value="Chromosome"/>
</dbReference>
<dbReference type="FunFam" id="1.10.10.10:FF:000001">
    <property type="entry name" value="LysR family transcriptional regulator"/>
    <property type="match status" value="1"/>
</dbReference>
<evidence type="ECO:0000313" key="6">
    <source>
        <dbReference type="EMBL" id="ARN20611.1"/>
    </source>
</evidence>
<dbReference type="STRING" id="946333.A4W93_12300"/>
<dbReference type="PROSITE" id="PS50931">
    <property type="entry name" value="HTH_LYSR"/>
    <property type="match status" value="1"/>
</dbReference>
<name>A0A1W6L8E0_9BURK</name>
<evidence type="ECO:0000256" key="4">
    <source>
        <dbReference type="ARBA" id="ARBA00023163"/>
    </source>
</evidence>
<evidence type="ECO:0000256" key="2">
    <source>
        <dbReference type="ARBA" id="ARBA00023015"/>
    </source>
</evidence>
<dbReference type="EMBL" id="CP015118">
    <property type="protein sequence ID" value="ARN20611.1"/>
    <property type="molecule type" value="Genomic_DNA"/>
</dbReference>
<dbReference type="KEGG" id="rgu:A4W93_12300"/>
<dbReference type="InterPro" id="IPR058163">
    <property type="entry name" value="LysR-type_TF_proteobact-type"/>
</dbReference>
<organism evidence="6 7">
    <name type="scientific">Piscinibacter gummiphilus</name>
    <dbReference type="NCBI Taxonomy" id="946333"/>
    <lineage>
        <taxon>Bacteria</taxon>
        <taxon>Pseudomonadati</taxon>
        <taxon>Pseudomonadota</taxon>
        <taxon>Betaproteobacteria</taxon>
        <taxon>Burkholderiales</taxon>
        <taxon>Sphaerotilaceae</taxon>
        <taxon>Piscinibacter</taxon>
    </lineage>
</organism>
<dbReference type="PANTHER" id="PTHR30537">
    <property type="entry name" value="HTH-TYPE TRANSCRIPTIONAL REGULATOR"/>
    <property type="match status" value="1"/>
</dbReference>
<dbReference type="GO" id="GO:0043565">
    <property type="term" value="F:sequence-specific DNA binding"/>
    <property type="evidence" value="ECO:0007669"/>
    <property type="project" value="TreeGrafter"/>
</dbReference>
<dbReference type="PANTHER" id="PTHR30537:SF21">
    <property type="entry name" value="HTH-TYPE TRANSCRIPTIONAL REGULATOR SINR-RELATED"/>
    <property type="match status" value="1"/>
</dbReference>
<evidence type="ECO:0000256" key="1">
    <source>
        <dbReference type="ARBA" id="ARBA00009437"/>
    </source>
</evidence>
<dbReference type="SUPFAM" id="SSF53850">
    <property type="entry name" value="Periplasmic binding protein-like II"/>
    <property type="match status" value="1"/>
</dbReference>
<dbReference type="Pfam" id="PF00126">
    <property type="entry name" value="HTH_1"/>
    <property type="match status" value="1"/>
</dbReference>
<dbReference type="Gene3D" id="1.10.10.10">
    <property type="entry name" value="Winged helix-like DNA-binding domain superfamily/Winged helix DNA-binding domain"/>
    <property type="match status" value="1"/>
</dbReference>
<keyword evidence="2" id="KW-0805">Transcription regulation</keyword>
<reference evidence="6 7" key="1">
    <citation type="submission" date="2016-04" db="EMBL/GenBank/DDBJ databases">
        <title>Complete genome sequence of natural rubber-degrading, novel Gram-negative bacterium, Rhizobacter gummiphilus strain NS21.</title>
        <authorList>
            <person name="Tabata M."/>
            <person name="Kasai D."/>
            <person name="Fukuda M."/>
        </authorList>
    </citation>
    <scope>NUCLEOTIDE SEQUENCE [LARGE SCALE GENOMIC DNA]</scope>
    <source>
        <strain evidence="6 7">NS21</strain>
    </source>
</reference>
<dbReference type="InterPro" id="IPR036388">
    <property type="entry name" value="WH-like_DNA-bd_sf"/>
</dbReference>
<comment type="similarity">
    <text evidence="1">Belongs to the LysR transcriptional regulatory family.</text>
</comment>
<evidence type="ECO:0000259" key="5">
    <source>
        <dbReference type="PROSITE" id="PS50931"/>
    </source>
</evidence>
<dbReference type="InterPro" id="IPR005119">
    <property type="entry name" value="LysR_subst-bd"/>
</dbReference>
<dbReference type="Pfam" id="PF03466">
    <property type="entry name" value="LysR_substrate"/>
    <property type="match status" value="1"/>
</dbReference>